<sequence length="105" mass="11216">MKAYVIGLQISEGVAKATGKPYSIGKLHTALPMAGDGARGMMGSEYQCEPAVLRKLDGINLPAYCDLEMQDVMRWGKRVQEIASISVVPNDPQPVRAPGTAVKTA</sequence>
<dbReference type="EMBL" id="CAHPSC010000034">
    <property type="protein sequence ID" value="CAB5696694.1"/>
    <property type="molecule type" value="Genomic_DNA"/>
</dbReference>
<dbReference type="RefSeq" id="WP_042419689.1">
    <property type="nucleotide sequence ID" value="NZ_CAHPSC010000034.1"/>
</dbReference>
<protein>
    <submittedName>
        <fullName evidence="1">Uncharacterized protein</fullName>
    </submittedName>
</protein>
<reference evidence="1" key="1">
    <citation type="submission" date="2020-05" db="EMBL/GenBank/DDBJ databases">
        <authorList>
            <person name="Delgado-Blas J."/>
        </authorList>
    </citation>
    <scope>NUCLEOTIDE SEQUENCE</scope>
    <source>
        <strain evidence="1">BB1454</strain>
    </source>
</reference>
<gene>
    <name evidence="1" type="ORF">GHA_02416</name>
</gene>
<proteinExistence type="predicted"/>
<comment type="caution">
    <text evidence="1">The sequence shown here is derived from an EMBL/GenBank/DDBJ whole genome shotgun (WGS) entry which is preliminary data.</text>
</comment>
<evidence type="ECO:0000313" key="2">
    <source>
        <dbReference type="Proteomes" id="UP000834458"/>
    </source>
</evidence>
<dbReference type="AlphaFoldDB" id="A0AA35D8N1"/>
<name>A0AA35D8N1_9BURK</name>
<dbReference type="Proteomes" id="UP000834458">
    <property type="component" value="Unassembled WGS sequence"/>
</dbReference>
<evidence type="ECO:0000313" key="1">
    <source>
        <dbReference type="EMBL" id="CAB5696694.1"/>
    </source>
</evidence>
<organism evidence="1 2">
    <name type="scientific">Comamonas aquatica</name>
    <dbReference type="NCBI Taxonomy" id="225991"/>
    <lineage>
        <taxon>Bacteria</taxon>
        <taxon>Pseudomonadati</taxon>
        <taxon>Pseudomonadota</taxon>
        <taxon>Betaproteobacteria</taxon>
        <taxon>Burkholderiales</taxon>
        <taxon>Comamonadaceae</taxon>
        <taxon>Comamonas</taxon>
    </lineage>
</organism>
<dbReference type="GeneID" id="74938447"/>
<accession>A0AA35D8N1</accession>